<dbReference type="InterPro" id="IPR014721">
    <property type="entry name" value="Ribsml_uS5_D2-typ_fold_subgr"/>
</dbReference>
<dbReference type="PANTHER" id="PTHR10073">
    <property type="entry name" value="DNA MISMATCH REPAIR PROTEIN MLH, PMS, MUTL"/>
    <property type="match status" value="1"/>
</dbReference>
<accession>A0A3A4ZJT1</accession>
<feature type="domain" description="MutL C-terminal dimerisation" evidence="5">
    <location>
        <begin position="372"/>
        <end position="516"/>
    </location>
</feature>
<gene>
    <name evidence="4 7" type="primary">mutL</name>
    <name evidence="7" type="ORF">C4561_03485</name>
</gene>
<protein>
    <recommendedName>
        <fullName evidence="4">DNA mismatch repair protein MutL</fullName>
    </recommendedName>
</protein>
<dbReference type="InterPro" id="IPR038973">
    <property type="entry name" value="MutL/Mlh/Pms-like"/>
</dbReference>
<dbReference type="InterPro" id="IPR020568">
    <property type="entry name" value="Ribosomal_Su5_D2-typ_SF"/>
</dbReference>
<dbReference type="SUPFAM" id="SSF55874">
    <property type="entry name" value="ATPase domain of HSP90 chaperone/DNA topoisomerase II/histidine kinase"/>
    <property type="match status" value="1"/>
</dbReference>
<proteinExistence type="inferred from homology"/>
<dbReference type="Pfam" id="PF08676">
    <property type="entry name" value="MutL_C"/>
    <property type="match status" value="1"/>
</dbReference>
<evidence type="ECO:0000259" key="6">
    <source>
        <dbReference type="SMART" id="SM01340"/>
    </source>
</evidence>
<dbReference type="GO" id="GO:0006298">
    <property type="term" value="P:mismatch repair"/>
    <property type="evidence" value="ECO:0007669"/>
    <property type="project" value="UniProtKB-UniRule"/>
</dbReference>
<dbReference type="Gene3D" id="3.30.565.10">
    <property type="entry name" value="Histidine kinase-like ATPase, C-terminal domain"/>
    <property type="match status" value="1"/>
</dbReference>
<dbReference type="InterPro" id="IPR042121">
    <property type="entry name" value="MutL_C_regsub"/>
</dbReference>
<evidence type="ECO:0000256" key="4">
    <source>
        <dbReference type="HAMAP-Rule" id="MF_00149"/>
    </source>
</evidence>
<dbReference type="NCBIfam" id="TIGR00585">
    <property type="entry name" value="mutl"/>
    <property type="match status" value="1"/>
</dbReference>
<evidence type="ECO:0000313" key="7">
    <source>
        <dbReference type="EMBL" id="RJR26816.1"/>
    </source>
</evidence>
<comment type="caution">
    <text evidence="7">The sequence shown here is derived from an EMBL/GenBank/DDBJ whole genome shotgun (WGS) entry which is preliminary data.</text>
</comment>
<reference evidence="7 8" key="1">
    <citation type="journal article" date="2017" name="ISME J.">
        <title>Energy and carbon metabolisms in a deep terrestrial subsurface fluid microbial community.</title>
        <authorList>
            <person name="Momper L."/>
            <person name="Jungbluth S.P."/>
            <person name="Lee M.D."/>
            <person name="Amend J.P."/>
        </authorList>
    </citation>
    <scope>NUCLEOTIDE SEQUENCE [LARGE SCALE GENOMIC DNA]</scope>
    <source>
        <strain evidence="7">SURF_46</strain>
    </source>
</reference>
<dbReference type="InterPro" id="IPR014790">
    <property type="entry name" value="MutL_C"/>
</dbReference>
<comment type="similarity">
    <text evidence="1 4">Belongs to the DNA mismatch repair MutL/HexB family.</text>
</comment>
<organism evidence="7 8">
    <name type="scientific">candidate division WWE3 bacterium</name>
    <dbReference type="NCBI Taxonomy" id="2053526"/>
    <lineage>
        <taxon>Bacteria</taxon>
        <taxon>Katanobacteria</taxon>
    </lineage>
</organism>
<dbReference type="GO" id="GO:0032300">
    <property type="term" value="C:mismatch repair complex"/>
    <property type="evidence" value="ECO:0007669"/>
    <property type="project" value="InterPro"/>
</dbReference>
<dbReference type="InterPro" id="IPR020667">
    <property type="entry name" value="DNA_mismatch_repair_MutL"/>
</dbReference>
<dbReference type="InterPro" id="IPR013507">
    <property type="entry name" value="DNA_mismatch_S5_2-like"/>
</dbReference>
<keyword evidence="7" id="KW-0255">Endonuclease</keyword>
<dbReference type="Gene3D" id="3.30.1540.20">
    <property type="entry name" value="MutL, C-terminal domain, dimerisation subdomain"/>
    <property type="match status" value="1"/>
</dbReference>
<dbReference type="EMBL" id="QZJF01000017">
    <property type="protein sequence ID" value="RJR26816.1"/>
    <property type="molecule type" value="Genomic_DNA"/>
</dbReference>
<dbReference type="CDD" id="cd00782">
    <property type="entry name" value="MutL_Trans"/>
    <property type="match status" value="1"/>
</dbReference>
<dbReference type="HAMAP" id="MF_00149">
    <property type="entry name" value="DNA_mis_repair"/>
    <property type="match status" value="1"/>
</dbReference>
<dbReference type="InterPro" id="IPR014762">
    <property type="entry name" value="DNA_mismatch_repair_CS"/>
</dbReference>
<dbReference type="InterPro" id="IPR002099">
    <property type="entry name" value="MutL/Mlh/PMS"/>
</dbReference>
<dbReference type="InterPro" id="IPR036890">
    <property type="entry name" value="HATPase_C_sf"/>
</dbReference>
<dbReference type="GO" id="GO:0005524">
    <property type="term" value="F:ATP binding"/>
    <property type="evidence" value="ECO:0007669"/>
    <property type="project" value="InterPro"/>
</dbReference>
<dbReference type="CDD" id="cd16926">
    <property type="entry name" value="HATPase_MutL-MLH-PMS-like"/>
    <property type="match status" value="1"/>
</dbReference>
<evidence type="ECO:0000259" key="5">
    <source>
        <dbReference type="SMART" id="SM00853"/>
    </source>
</evidence>
<dbReference type="Proteomes" id="UP000265540">
    <property type="component" value="Unassembled WGS sequence"/>
</dbReference>
<dbReference type="GO" id="GO:0016887">
    <property type="term" value="F:ATP hydrolysis activity"/>
    <property type="evidence" value="ECO:0007669"/>
    <property type="project" value="InterPro"/>
</dbReference>
<dbReference type="Pfam" id="PF01119">
    <property type="entry name" value="DNA_mis_repair"/>
    <property type="match status" value="1"/>
</dbReference>
<keyword evidence="2 4" id="KW-0227">DNA damage</keyword>
<dbReference type="PROSITE" id="PS00058">
    <property type="entry name" value="DNA_MISMATCH_REPAIR_1"/>
    <property type="match status" value="1"/>
</dbReference>
<evidence type="ECO:0000256" key="3">
    <source>
        <dbReference type="ARBA" id="ARBA00023204"/>
    </source>
</evidence>
<dbReference type="GO" id="GO:0004519">
    <property type="term" value="F:endonuclease activity"/>
    <property type="evidence" value="ECO:0007669"/>
    <property type="project" value="UniProtKB-KW"/>
</dbReference>
<dbReference type="Pfam" id="PF13589">
    <property type="entry name" value="HATPase_c_3"/>
    <property type="match status" value="1"/>
</dbReference>
<dbReference type="FunFam" id="3.30.565.10:FF:000003">
    <property type="entry name" value="DNA mismatch repair endonuclease MutL"/>
    <property type="match status" value="1"/>
</dbReference>
<keyword evidence="7" id="KW-0540">Nuclease</keyword>
<evidence type="ECO:0000313" key="8">
    <source>
        <dbReference type="Proteomes" id="UP000265540"/>
    </source>
</evidence>
<dbReference type="SUPFAM" id="SSF118116">
    <property type="entry name" value="DNA mismatch repair protein MutL"/>
    <property type="match status" value="1"/>
</dbReference>
<dbReference type="PANTHER" id="PTHR10073:SF12">
    <property type="entry name" value="DNA MISMATCH REPAIR PROTEIN MLH1"/>
    <property type="match status" value="1"/>
</dbReference>
<dbReference type="Gene3D" id="3.30.1370.100">
    <property type="entry name" value="MutL, C-terminal domain, regulatory subdomain"/>
    <property type="match status" value="1"/>
</dbReference>
<comment type="function">
    <text evidence="4">This protein is involved in the repair of mismatches in DNA. It is required for dam-dependent methyl-directed DNA mismatch repair. May act as a 'molecular matchmaker', a protein that promotes the formation of a stable complex between two or more DNA-binding proteins in an ATP-dependent manner without itself being part of a final effector complex.</text>
</comment>
<dbReference type="GO" id="GO:0140664">
    <property type="term" value="F:ATP-dependent DNA damage sensor activity"/>
    <property type="evidence" value="ECO:0007669"/>
    <property type="project" value="InterPro"/>
</dbReference>
<dbReference type="InterPro" id="IPR042120">
    <property type="entry name" value="MutL_C_dimsub"/>
</dbReference>
<keyword evidence="7" id="KW-0378">Hydrolase</keyword>
<feature type="domain" description="DNA mismatch repair protein S5" evidence="6">
    <location>
        <begin position="209"/>
        <end position="327"/>
    </location>
</feature>
<name>A0A3A4ZJT1_UNCKA</name>
<dbReference type="InterPro" id="IPR037198">
    <property type="entry name" value="MutL_C_sf"/>
</dbReference>
<evidence type="ECO:0000256" key="2">
    <source>
        <dbReference type="ARBA" id="ARBA00022763"/>
    </source>
</evidence>
<evidence type="ECO:0000256" key="1">
    <source>
        <dbReference type="ARBA" id="ARBA00006082"/>
    </source>
</evidence>
<sequence length="560" mass="63368">MSEIRSLPQDVVDRIAAGEVIERPASVIKELLENAIDAHSSKIAIEVEDVGLGLIRIADDGDGMSKEDLLKCYLSHHTSKIKSDEDLHTIKSLGFRGEALGSIASISTLVIKSRKHTAEFGSEIVIQGGILESEKPVGINPGTIVEVRNLFFNVPVRKRFLNSPQTELKHIMEVFIDYAFAFRTIEFKFSRRGSTQIFLKKSDTLPVRLNALLGMNVAENMYYFETSEGNTSIKGYISKPQFCRYSRDTQFLYVNNRPVTVASVAKAVKTAYGNLIDTKAFPSYVIFVETEPNMVDVNIHPRKKEIRFWNESGILQLLQKVVNETLLSNDNTYVIDYVYDKKALKTPFLKLKDTVDTWNIKGLSEEDISGESIQVGDTYILFPSREGLILIDQHAAHESILYEQYLKAFLDITKEKKTYPLRTPVIVDIPLSKQALMYETVKVFENLGFDITEFGSGSWKVTAVPEIFNSHDIVSLILELMEDIAAVGKISDIDKRSEKTVSYLACRGAIKAGERLTSEERKNILDKLEEKNYIYTCPHGRPVKAVITIQELERLFKRRK</sequence>
<dbReference type="SMART" id="SM00853">
    <property type="entry name" value="MutL_C"/>
    <property type="match status" value="1"/>
</dbReference>
<dbReference type="AlphaFoldDB" id="A0A3A4ZJT1"/>
<dbReference type="SUPFAM" id="SSF54211">
    <property type="entry name" value="Ribosomal protein S5 domain 2-like"/>
    <property type="match status" value="1"/>
</dbReference>
<dbReference type="Gene3D" id="3.30.230.10">
    <property type="match status" value="1"/>
</dbReference>
<keyword evidence="3 4" id="KW-0234">DNA repair</keyword>
<dbReference type="SMART" id="SM01340">
    <property type="entry name" value="DNA_mis_repair"/>
    <property type="match status" value="1"/>
</dbReference>
<dbReference type="GO" id="GO:0030983">
    <property type="term" value="F:mismatched DNA binding"/>
    <property type="evidence" value="ECO:0007669"/>
    <property type="project" value="InterPro"/>
</dbReference>